<dbReference type="HOGENOM" id="CLU_1254283_0_0_9"/>
<sequence length="220" mass="22963">MLTGRASAHWLRSAPLSFSPPGQRALLWGNPFGVQPASPAPFTAAPLHYAKVLRPAGAFLLGPKPHTGGNSLGVRFWVMNSHQSACRALGSRPPLTHSVLLRCTPCVSFGLSGVILWGHGPHLASGPLGGNVRGPVPLAKCLQCLRVRSPAAACLLLLGQGFGVRHPAFPWGQAFVPASAGRTFGSAQRLPAAASPSRCPCVERCSPMLAAVSGFTQSKR</sequence>
<name>A4J1W1_DESRM</name>
<gene>
    <name evidence="1" type="ordered locus">Dred_0519</name>
</gene>
<reference evidence="1 2" key="1">
    <citation type="submission" date="2007-03" db="EMBL/GenBank/DDBJ databases">
        <title>Complete sequence of Desulfotomaculum reducens MI-1.</title>
        <authorList>
            <consortium name="US DOE Joint Genome Institute"/>
            <person name="Copeland A."/>
            <person name="Lucas S."/>
            <person name="Lapidus A."/>
            <person name="Barry K."/>
            <person name="Detter J.C."/>
            <person name="Glavina del Rio T."/>
            <person name="Hammon N."/>
            <person name="Israni S."/>
            <person name="Dalin E."/>
            <person name="Tice H."/>
            <person name="Pitluck S."/>
            <person name="Sims D."/>
            <person name="Brettin T."/>
            <person name="Bruce D."/>
            <person name="Han C."/>
            <person name="Tapia R."/>
            <person name="Schmutz J."/>
            <person name="Larimer F."/>
            <person name="Land M."/>
            <person name="Hauser L."/>
            <person name="Kyrpides N."/>
            <person name="Kim E."/>
            <person name="Tebo B.M."/>
            <person name="Richardson P."/>
        </authorList>
    </citation>
    <scope>NUCLEOTIDE SEQUENCE [LARGE SCALE GENOMIC DNA]</scope>
    <source>
        <strain evidence="1 2">MI-1</strain>
    </source>
</reference>
<dbReference type="EMBL" id="CP000612">
    <property type="protein sequence ID" value="ABO49064.1"/>
    <property type="molecule type" value="Genomic_DNA"/>
</dbReference>
<evidence type="ECO:0000313" key="1">
    <source>
        <dbReference type="EMBL" id="ABO49064.1"/>
    </source>
</evidence>
<accession>A4J1W1</accession>
<dbReference type="KEGG" id="drm:Dred_0519"/>
<keyword evidence="2" id="KW-1185">Reference proteome</keyword>
<dbReference type="AlphaFoldDB" id="A4J1W1"/>
<organism evidence="1 2">
    <name type="scientific">Desulforamulus reducens (strain ATCC BAA-1160 / DSM 100696 / MI-1)</name>
    <name type="common">Desulfotomaculum reducens</name>
    <dbReference type="NCBI Taxonomy" id="349161"/>
    <lineage>
        <taxon>Bacteria</taxon>
        <taxon>Bacillati</taxon>
        <taxon>Bacillota</taxon>
        <taxon>Clostridia</taxon>
        <taxon>Eubacteriales</taxon>
        <taxon>Peptococcaceae</taxon>
        <taxon>Desulforamulus</taxon>
    </lineage>
</organism>
<dbReference type="STRING" id="349161.Dred_0519"/>
<protein>
    <submittedName>
        <fullName evidence="1">Uncharacterized protein</fullName>
    </submittedName>
</protein>
<dbReference type="Proteomes" id="UP000001556">
    <property type="component" value="Chromosome"/>
</dbReference>
<evidence type="ECO:0000313" key="2">
    <source>
        <dbReference type="Proteomes" id="UP000001556"/>
    </source>
</evidence>
<proteinExistence type="predicted"/>